<accession>Q3IBI8</accession>
<proteinExistence type="predicted"/>
<dbReference type="InterPro" id="IPR025751">
    <property type="entry name" value="RsbRD_N_dom"/>
</dbReference>
<evidence type="ECO:0000313" key="2">
    <source>
        <dbReference type="EMBL" id="CAJ31208.1"/>
    </source>
</evidence>
<reference evidence="2" key="1">
    <citation type="journal article" date="2005" name="J. Bacteriol.">
        <title>Clustered genes related to sulfate respiration in uncultured prokaryotes support the theory of their concomitant horizontal transfer.</title>
        <authorList>
            <person name="Mussmann M."/>
            <person name="Richter M."/>
            <person name="Lombardot T."/>
            <person name="Meyerdierks A."/>
            <person name="Kuever J."/>
            <person name="Kube M."/>
            <person name="Glockner F.O."/>
            <person name="Amann R."/>
        </authorList>
    </citation>
    <scope>NUCLEOTIDE SEQUENCE</scope>
</reference>
<dbReference type="AlphaFoldDB" id="Q3IBI8"/>
<sequence>MGLEALLKEHREVILEGWFARIIGTYPDVTSRFLAKQKDRFQNPVGYAITQSIGPIYDQVASAMDTDQLLEALDGIVRIRSVQDFTPTEAIGFVFQLKAVIRREIGDRVRELERWDDLAELESRVDRVALLAFEKYTECRENLHQVRNREVENRAARVLGRVKAGSANSQHEEEPIDDDV</sequence>
<evidence type="ECO:0000259" key="1">
    <source>
        <dbReference type="Pfam" id="PF14361"/>
    </source>
</evidence>
<dbReference type="EMBL" id="CT025836">
    <property type="protein sequence ID" value="CAJ31208.1"/>
    <property type="molecule type" value="Genomic_DNA"/>
</dbReference>
<protein>
    <recommendedName>
        <fullName evidence="1">RsbT co-antagonist protein RsbRD N-terminal domain-containing protein</fullName>
    </recommendedName>
</protein>
<feature type="domain" description="RsbT co-antagonist protein RsbRD N-terminal" evidence="1">
    <location>
        <begin position="14"/>
        <end position="150"/>
    </location>
</feature>
<organism evidence="2">
    <name type="scientific">uncultured sulfate-reducing bacterium</name>
    <dbReference type="NCBI Taxonomy" id="153939"/>
    <lineage>
        <taxon>Bacteria</taxon>
        <taxon>environmental samples</taxon>
    </lineage>
</organism>
<dbReference type="Pfam" id="PF14361">
    <property type="entry name" value="RsbRD_N"/>
    <property type="match status" value="1"/>
</dbReference>
<name>Q3IBI8_9BACT</name>
<gene>
    <name evidence="2" type="ORF">ws7f8_18</name>
</gene>